<dbReference type="EMBL" id="JAANNP010000001">
    <property type="protein sequence ID" value="NHC13140.1"/>
    <property type="molecule type" value="Genomic_DNA"/>
</dbReference>
<dbReference type="Proteomes" id="UP000800981">
    <property type="component" value="Unassembled WGS sequence"/>
</dbReference>
<proteinExistence type="predicted"/>
<feature type="transmembrane region" description="Helical" evidence="2">
    <location>
        <begin position="33"/>
        <end position="55"/>
    </location>
</feature>
<gene>
    <name evidence="3" type="ORF">G9H71_05020</name>
</gene>
<reference evidence="3 4" key="1">
    <citation type="submission" date="2020-03" db="EMBL/GenBank/DDBJ databases">
        <title>Two novel Motilibacter sp.</title>
        <authorList>
            <person name="Liu S."/>
        </authorList>
    </citation>
    <scope>NUCLEOTIDE SEQUENCE [LARGE SCALE GENOMIC DNA]</scope>
    <source>
        <strain evidence="3 4">E257</strain>
    </source>
</reference>
<feature type="transmembrane region" description="Helical" evidence="2">
    <location>
        <begin position="488"/>
        <end position="507"/>
    </location>
</feature>
<protein>
    <recommendedName>
        <fullName evidence="5">Dolichyl-phosphate-mannose-protein mannosyltransferase</fullName>
    </recommendedName>
</protein>
<feature type="transmembrane region" description="Helical" evidence="2">
    <location>
        <begin position="350"/>
        <end position="371"/>
    </location>
</feature>
<evidence type="ECO:0000256" key="2">
    <source>
        <dbReference type="SAM" id="Phobius"/>
    </source>
</evidence>
<keyword evidence="4" id="KW-1185">Reference proteome</keyword>
<feature type="transmembrane region" description="Helical" evidence="2">
    <location>
        <begin position="318"/>
        <end position="338"/>
    </location>
</feature>
<feature type="transmembrane region" description="Helical" evidence="2">
    <location>
        <begin position="456"/>
        <end position="476"/>
    </location>
</feature>
<sequence length="706" mass="72165">MSLPSSVAGPPGVSRPAPAAPPRPAGSARAGRLLGALSAAPAAGVVGALAVAWPLLALGAFVPLTVALVALPCGLLAAAVAARVGARNAPPVAWWSVVVVLLVAVGAGVLAAAYSSEHLVLRRDPGAYALTGLWVAEHGTRDIPVDWAAFGGPDPALVAESPAYYAAGDSLVPQFLSGQHMVVAVGDWIGGTRGALVAPAVLCGLALLALGGLTARLLGGPAAALASAALALAYPVQHVARSTYSEPLAQLVLLGGLALLVDVVTSRERGSRWHVGAALLAGGVLGAATLVRVEALREAALLIPVCAVLAARRRPEGGALAVGLAVGVLLGALDMAVLAEPYVGEIRGSVLPLAVGSVLLAVVAATLVGLARGGQLQLLADWLLGLTGTARLAARGPALSVAAVLVVALALAVRPVFDWGRQDPASPGGRAVSGMQRAEGLFPDGSRTYAERTPEWVAWWMGWPALLLAVAGAAWLAHAAWGRRGKRAYAGAGPVLWVLLASSLLVLVRPGITPDHPWADRRLVPGVLPAVALCATAGVVAAARWARGRSPGVGGRTAAVLVAAVGALALLVPPALASRPLLDERTEVGEAAAVREVCRQFRSNEVALLLDLRARREWSQPLRGVCGVPTVGVLDRTQLARIVAKVRGAGNDAVLVAADHPRRISAVGVEPVEVVRLRPREDDRKLLTRPEETVPLVVRLWLGRTV</sequence>
<dbReference type="RefSeq" id="WP_166278685.1">
    <property type="nucleotide sequence ID" value="NZ_JAANNP010000001.1"/>
</dbReference>
<keyword evidence="2" id="KW-0812">Transmembrane</keyword>
<feature type="transmembrane region" description="Helical" evidence="2">
    <location>
        <begin position="61"/>
        <end position="80"/>
    </location>
</feature>
<feature type="region of interest" description="Disordered" evidence="1">
    <location>
        <begin position="1"/>
        <end position="25"/>
    </location>
</feature>
<feature type="transmembrane region" description="Helical" evidence="2">
    <location>
        <begin position="558"/>
        <end position="576"/>
    </location>
</feature>
<feature type="transmembrane region" description="Helical" evidence="2">
    <location>
        <begin position="217"/>
        <end position="236"/>
    </location>
</feature>
<feature type="transmembrane region" description="Helical" evidence="2">
    <location>
        <begin position="392"/>
        <end position="413"/>
    </location>
</feature>
<accession>A0ABX0GTR4</accession>
<evidence type="ECO:0000313" key="4">
    <source>
        <dbReference type="Proteomes" id="UP000800981"/>
    </source>
</evidence>
<feature type="compositionally biased region" description="Low complexity" evidence="1">
    <location>
        <begin position="8"/>
        <end position="17"/>
    </location>
</feature>
<feature type="transmembrane region" description="Helical" evidence="2">
    <location>
        <begin position="188"/>
        <end position="210"/>
    </location>
</feature>
<organism evidence="3 4">
    <name type="scientific">Motilibacter deserti</name>
    <dbReference type="NCBI Taxonomy" id="2714956"/>
    <lineage>
        <taxon>Bacteria</taxon>
        <taxon>Bacillati</taxon>
        <taxon>Actinomycetota</taxon>
        <taxon>Actinomycetes</taxon>
        <taxon>Motilibacterales</taxon>
        <taxon>Motilibacteraceae</taxon>
        <taxon>Motilibacter</taxon>
    </lineage>
</organism>
<evidence type="ECO:0000256" key="1">
    <source>
        <dbReference type="SAM" id="MobiDB-lite"/>
    </source>
</evidence>
<feature type="transmembrane region" description="Helical" evidence="2">
    <location>
        <begin position="272"/>
        <end position="289"/>
    </location>
</feature>
<name>A0ABX0GTR4_9ACTN</name>
<evidence type="ECO:0000313" key="3">
    <source>
        <dbReference type="EMBL" id="NHC13140.1"/>
    </source>
</evidence>
<evidence type="ECO:0008006" key="5">
    <source>
        <dbReference type="Google" id="ProtNLM"/>
    </source>
</evidence>
<feature type="transmembrane region" description="Helical" evidence="2">
    <location>
        <begin position="248"/>
        <end position="265"/>
    </location>
</feature>
<feature type="transmembrane region" description="Helical" evidence="2">
    <location>
        <begin position="92"/>
        <end position="114"/>
    </location>
</feature>
<keyword evidence="2" id="KW-0472">Membrane</keyword>
<comment type="caution">
    <text evidence="3">The sequence shown here is derived from an EMBL/GenBank/DDBJ whole genome shotgun (WGS) entry which is preliminary data.</text>
</comment>
<keyword evidence="2" id="KW-1133">Transmembrane helix</keyword>
<feature type="transmembrane region" description="Helical" evidence="2">
    <location>
        <begin position="527"/>
        <end position="546"/>
    </location>
</feature>